<feature type="compositionally biased region" description="Low complexity" evidence="1">
    <location>
        <begin position="451"/>
        <end position="468"/>
    </location>
</feature>
<dbReference type="PANTHER" id="PTHR38434:SF1">
    <property type="entry name" value="BLL2549 PROTEIN"/>
    <property type="match status" value="1"/>
</dbReference>
<feature type="transmembrane region" description="Helical" evidence="2">
    <location>
        <begin position="511"/>
        <end position="529"/>
    </location>
</feature>
<keyword evidence="2" id="KW-0472">Membrane</keyword>
<organism evidence="3 4">
    <name type="scientific">Corynebacterium aquatimens</name>
    <dbReference type="NCBI Taxonomy" id="1190508"/>
    <lineage>
        <taxon>Bacteria</taxon>
        <taxon>Bacillati</taxon>
        <taxon>Actinomycetota</taxon>
        <taxon>Actinomycetes</taxon>
        <taxon>Mycobacteriales</taxon>
        <taxon>Corynebacteriaceae</taxon>
        <taxon>Corynebacterium</taxon>
    </lineage>
</organism>
<feature type="transmembrane region" description="Helical" evidence="2">
    <location>
        <begin position="253"/>
        <end position="275"/>
    </location>
</feature>
<evidence type="ECO:0000313" key="3">
    <source>
        <dbReference type="EMBL" id="MBG6121511.1"/>
    </source>
</evidence>
<feature type="transmembrane region" description="Helical" evidence="2">
    <location>
        <begin position="536"/>
        <end position="560"/>
    </location>
</feature>
<keyword evidence="2" id="KW-1133">Transmembrane helix</keyword>
<keyword evidence="2" id="KW-0812">Transmembrane</keyword>
<evidence type="ECO:0000313" key="4">
    <source>
        <dbReference type="Proteomes" id="UP000658613"/>
    </source>
</evidence>
<reference evidence="3" key="1">
    <citation type="submission" date="2020-11" db="EMBL/GenBank/DDBJ databases">
        <title>Sequencing the genomes of 1000 actinobacteria strains.</title>
        <authorList>
            <person name="Klenk H.-P."/>
        </authorList>
    </citation>
    <scope>NUCLEOTIDE SEQUENCE</scope>
    <source>
        <strain evidence="3">DSM 45632</strain>
    </source>
</reference>
<feature type="transmembrane region" description="Helical" evidence="2">
    <location>
        <begin position="472"/>
        <end position="491"/>
    </location>
</feature>
<feature type="region of interest" description="Disordered" evidence="1">
    <location>
        <begin position="446"/>
        <end position="468"/>
    </location>
</feature>
<feature type="transmembrane region" description="Helical" evidence="2">
    <location>
        <begin position="421"/>
        <end position="440"/>
    </location>
</feature>
<protein>
    <recommendedName>
        <fullName evidence="5">DUF2339 domain-containing protein</fullName>
    </recommendedName>
</protein>
<feature type="transmembrane region" description="Helical" evidence="2">
    <location>
        <begin position="281"/>
        <end position="301"/>
    </location>
</feature>
<dbReference type="AlphaFoldDB" id="A0A931E194"/>
<feature type="transmembrane region" description="Helical" evidence="2">
    <location>
        <begin position="566"/>
        <end position="585"/>
    </location>
</feature>
<feature type="compositionally biased region" description="Low complexity" evidence="1">
    <location>
        <begin position="78"/>
        <end position="88"/>
    </location>
</feature>
<dbReference type="InterPro" id="IPR019286">
    <property type="entry name" value="DUF2339_TM"/>
</dbReference>
<evidence type="ECO:0008006" key="5">
    <source>
        <dbReference type="Google" id="ProtNLM"/>
    </source>
</evidence>
<feature type="transmembrane region" description="Helical" evidence="2">
    <location>
        <begin position="691"/>
        <end position="710"/>
    </location>
</feature>
<gene>
    <name evidence="3" type="ORF">IW254_000480</name>
</gene>
<evidence type="ECO:0000256" key="2">
    <source>
        <dbReference type="SAM" id="Phobius"/>
    </source>
</evidence>
<comment type="caution">
    <text evidence="3">The sequence shown here is derived from an EMBL/GenBank/DDBJ whole genome shotgun (WGS) entry which is preliminary data.</text>
</comment>
<feature type="transmembrane region" description="Helical" evidence="2">
    <location>
        <begin position="597"/>
        <end position="622"/>
    </location>
</feature>
<feature type="transmembrane region" description="Helical" evidence="2">
    <location>
        <begin position="171"/>
        <end position="190"/>
    </location>
</feature>
<feature type="transmembrane region" description="Helical" evidence="2">
    <location>
        <begin position="223"/>
        <end position="241"/>
    </location>
</feature>
<keyword evidence="4" id="KW-1185">Reference proteome</keyword>
<feature type="transmembrane region" description="Helical" evidence="2">
    <location>
        <begin position="666"/>
        <end position="685"/>
    </location>
</feature>
<feature type="region of interest" description="Disordered" evidence="1">
    <location>
        <begin position="370"/>
        <end position="392"/>
    </location>
</feature>
<feature type="transmembrane region" description="Helical" evidence="2">
    <location>
        <begin position="197"/>
        <end position="217"/>
    </location>
</feature>
<proteinExistence type="predicted"/>
<feature type="transmembrane region" description="Helical" evidence="2">
    <location>
        <begin position="397"/>
        <end position="415"/>
    </location>
</feature>
<feature type="transmembrane region" description="Helical" evidence="2">
    <location>
        <begin position="634"/>
        <end position="654"/>
    </location>
</feature>
<sequence>MTQPPLPGGRSPGGPEDEALLARAHAATHNLKLAVSEASALIDDLSKRISEAHASVPSTVPAQEQPGPAKERPAQERAVPTPAAAVGAPQPPHEPVPAHAAAPVPEPAMQPQHPQYPGAPMMMPAPKPKKQLTTEQKVLRTLAVLGSLITLIGVGYAVALAIQSGLIGPQMRAILLALFAFALLGIGIWVDRSKGSSVGVTALYITSFFVGVADIAYMTTDEVGWFNITGAAIAHAVWWLLHLAVAMWRKNTAVILLMVCGLIFYFYGFMIPSASDVKTHFVSQIITVLLIPLTVGATWLVPADQRKLDVGRIRTAAGVIFFFMVVIPRWTTREGIFSYFVVLGTMLLLIALLFVITELYAPIDETLDGSADAKSAPNPPDDGSRNRPQQLHPGASVHRAVSIIIVPALLALAVTTHSRNWEHWMIPVFAAVTLALIYFASNGGTNDTSDGSPENSSGSPERGSRSGSGNRFLMPAVLLFGSSFLTPYFGFALGETNRTVAQDGSSLIKSYLVLVIFALAFAPVAAIMAKRELNRGAVIVWWGAMLAILTIDLLPVVLVGPETSKAVIPILIRAVILFAIIFAVLSQSWLWRNQSTGVTTVMGAGFLYFSTLAMVNLSISLAGLVDVDAKRTGFIIGHAVVSVSWILIASWLLLTRKPPIAENAALTLGLILTIAASVKLVFFDLASLSGITRVLAFIVSGLLLLAVSVIRAQRNNEPQEPAPAAPGPQL</sequence>
<dbReference type="Proteomes" id="UP000658613">
    <property type="component" value="Unassembled WGS sequence"/>
</dbReference>
<evidence type="ECO:0000256" key="1">
    <source>
        <dbReference type="SAM" id="MobiDB-lite"/>
    </source>
</evidence>
<feature type="region of interest" description="Disordered" evidence="1">
    <location>
        <begin position="53"/>
        <end position="120"/>
    </location>
</feature>
<dbReference type="EMBL" id="JADOUE010000001">
    <property type="protein sequence ID" value="MBG6121511.1"/>
    <property type="molecule type" value="Genomic_DNA"/>
</dbReference>
<dbReference type="PANTHER" id="PTHR38434">
    <property type="entry name" value="BLL2549 PROTEIN"/>
    <property type="match status" value="1"/>
</dbReference>
<feature type="transmembrane region" description="Helical" evidence="2">
    <location>
        <begin position="336"/>
        <end position="356"/>
    </location>
</feature>
<accession>A0A931E194</accession>
<feature type="transmembrane region" description="Helical" evidence="2">
    <location>
        <begin position="138"/>
        <end position="159"/>
    </location>
</feature>
<name>A0A931E194_9CORY</name>
<dbReference type="RefSeq" id="WP_196824054.1">
    <property type="nucleotide sequence ID" value="NZ_CP046980.1"/>
</dbReference>